<evidence type="ECO:0000256" key="1">
    <source>
        <dbReference type="SAM" id="MobiDB-lite"/>
    </source>
</evidence>
<dbReference type="EMBL" id="JABWDY010042833">
    <property type="protein sequence ID" value="KAF5176375.1"/>
    <property type="molecule type" value="Genomic_DNA"/>
</dbReference>
<evidence type="ECO:0000313" key="3">
    <source>
        <dbReference type="Proteomes" id="UP000554482"/>
    </source>
</evidence>
<dbReference type="AlphaFoldDB" id="A0A7J6UW06"/>
<reference evidence="2 3" key="1">
    <citation type="submission" date="2020-06" db="EMBL/GenBank/DDBJ databases">
        <title>Transcriptomic and genomic resources for Thalictrum thalictroides and T. hernandezii: Facilitating candidate gene discovery in an emerging model plant lineage.</title>
        <authorList>
            <person name="Arias T."/>
            <person name="Riano-Pachon D.M."/>
            <person name="Di Stilio V.S."/>
        </authorList>
    </citation>
    <scope>NUCLEOTIDE SEQUENCE [LARGE SCALE GENOMIC DNA]</scope>
    <source>
        <strain evidence="3">cv. WT478/WT964</strain>
        <tissue evidence="2">Leaves</tissue>
    </source>
</reference>
<feature type="compositionally biased region" description="Basic and acidic residues" evidence="1">
    <location>
        <begin position="29"/>
        <end position="39"/>
    </location>
</feature>
<protein>
    <submittedName>
        <fullName evidence="2">Uncharacterized protein</fullName>
    </submittedName>
</protein>
<proteinExistence type="predicted"/>
<gene>
    <name evidence="2" type="ORF">FRX31_034042</name>
</gene>
<dbReference type="Proteomes" id="UP000554482">
    <property type="component" value="Unassembled WGS sequence"/>
</dbReference>
<comment type="caution">
    <text evidence="2">The sequence shown here is derived from an EMBL/GenBank/DDBJ whole genome shotgun (WGS) entry which is preliminary data.</text>
</comment>
<keyword evidence="3" id="KW-1185">Reference proteome</keyword>
<accession>A0A7J6UW06</accession>
<name>A0A7J6UW06_THATH</name>
<feature type="region of interest" description="Disordered" evidence="1">
    <location>
        <begin position="1"/>
        <end position="46"/>
    </location>
</feature>
<organism evidence="2 3">
    <name type="scientific">Thalictrum thalictroides</name>
    <name type="common">Rue-anemone</name>
    <name type="synonym">Anemone thalictroides</name>
    <dbReference type="NCBI Taxonomy" id="46969"/>
    <lineage>
        <taxon>Eukaryota</taxon>
        <taxon>Viridiplantae</taxon>
        <taxon>Streptophyta</taxon>
        <taxon>Embryophyta</taxon>
        <taxon>Tracheophyta</taxon>
        <taxon>Spermatophyta</taxon>
        <taxon>Magnoliopsida</taxon>
        <taxon>Ranunculales</taxon>
        <taxon>Ranunculaceae</taxon>
        <taxon>Thalictroideae</taxon>
        <taxon>Thalictrum</taxon>
    </lineage>
</organism>
<evidence type="ECO:0000313" key="2">
    <source>
        <dbReference type="EMBL" id="KAF5176375.1"/>
    </source>
</evidence>
<sequence length="118" mass="13430">MEAMQCTQRGPMKIPSRPWRNIPMQSIKETQHSQLKSDEGQSGENELFPFKGKEYILVVNSDIVAATIDPLQEASEFSNTRLGGFVAWEHFHRGMVILLKLHIVGFREFGINKVAMDL</sequence>